<dbReference type="RefSeq" id="WP_017712196.1">
    <property type="nucleotide sequence ID" value="NZ_KB235936.1"/>
</dbReference>
<keyword evidence="3" id="KW-0413">Isomerase</keyword>
<dbReference type="AlphaFoldDB" id="A0A0M2PR44"/>
<evidence type="ECO:0000256" key="1">
    <source>
        <dbReference type="ARBA" id="ARBA00001933"/>
    </source>
</evidence>
<evidence type="ECO:0000259" key="4">
    <source>
        <dbReference type="Pfam" id="PF01168"/>
    </source>
</evidence>
<reference evidence="5" key="1">
    <citation type="submission" date="2012-04" db="EMBL/GenBank/DDBJ databases">
        <authorList>
            <person name="Borisov I.G."/>
            <person name="Ivanikova N.V."/>
            <person name="Pinevich A.V."/>
        </authorList>
    </citation>
    <scope>NUCLEOTIDE SEQUENCE</scope>
    <source>
        <strain evidence="5">CALU 1027</strain>
    </source>
</reference>
<evidence type="ECO:0000313" key="6">
    <source>
        <dbReference type="Proteomes" id="UP000034681"/>
    </source>
</evidence>
<dbReference type="Gene3D" id="3.20.20.10">
    <property type="entry name" value="Alanine racemase"/>
    <property type="match status" value="1"/>
</dbReference>
<protein>
    <submittedName>
        <fullName evidence="5">Alanine racemase</fullName>
    </submittedName>
</protein>
<keyword evidence="2" id="KW-0663">Pyridoxal phosphate</keyword>
<dbReference type="OrthoDB" id="504078at2"/>
<dbReference type="CDD" id="cd06815">
    <property type="entry name" value="PLPDE_III_AR_like_1"/>
    <property type="match status" value="1"/>
</dbReference>
<keyword evidence="6" id="KW-1185">Reference proteome</keyword>
<dbReference type="PANTHER" id="PTHR30511">
    <property type="entry name" value="ALANINE RACEMASE"/>
    <property type="match status" value="1"/>
</dbReference>
<dbReference type="eggNOG" id="COG3457">
    <property type="taxonomic scope" value="Bacteria"/>
</dbReference>
<feature type="domain" description="Alanine racemase N-terminal" evidence="4">
    <location>
        <begin position="10"/>
        <end position="224"/>
    </location>
</feature>
<dbReference type="STRING" id="317619.GCA_000332315_01701"/>
<organism evidence="5 6">
    <name type="scientific">Prochlorothrix hollandica PCC 9006 = CALU 1027</name>
    <dbReference type="NCBI Taxonomy" id="317619"/>
    <lineage>
        <taxon>Bacteria</taxon>
        <taxon>Bacillati</taxon>
        <taxon>Cyanobacteriota</taxon>
        <taxon>Cyanophyceae</taxon>
        <taxon>Prochlorotrichales</taxon>
        <taxon>Prochlorotrichaceae</taxon>
        <taxon>Prochlorothrix</taxon>
    </lineage>
</organism>
<evidence type="ECO:0000256" key="3">
    <source>
        <dbReference type="ARBA" id="ARBA00023235"/>
    </source>
</evidence>
<dbReference type="EMBL" id="AJTX02000007">
    <property type="protein sequence ID" value="KKI98704.1"/>
    <property type="molecule type" value="Genomic_DNA"/>
</dbReference>
<dbReference type="GO" id="GO:0005829">
    <property type="term" value="C:cytosol"/>
    <property type="evidence" value="ECO:0007669"/>
    <property type="project" value="TreeGrafter"/>
</dbReference>
<dbReference type="InterPro" id="IPR000821">
    <property type="entry name" value="Ala_racemase"/>
</dbReference>
<accession>A0A0M2PR44</accession>
<evidence type="ECO:0000256" key="2">
    <source>
        <dbReference type="ARBA" id="ARBA00022898"/>
    </source>
</evidence>
<dbReference type="InterPro" id="IPR001608">
    <property type="entry name" value="Ala_racemase_N"/>
</dbReference>
<proteinExistence type="predicted"/>
<gene>
    <name evidence="5" type="ORF">PROH_17835</name>
</gene>
<evidence type="ECO:0000313" key="5">
    <source>
        <dbReference type="EMBL" id="KKI98704.1"/>
    </source>
</evidence>
<dbReference type="GO" id="GO:0030170">
    <property type="term" value="F:pyridoxal phosphate binding"/>
    <property type="evidence" value="ECO:0007669"/>
    <property type="project" value="TreeGrafter"/>
</dbReference>
<comment type="cofactor">
    <cofactor evidence="1">
        <name>pyridoxal 5'-phosphate</name>
        <dbReference type="ChEBI" id="CHEBI:597326"/>
    </cofactor>
</comment>
<dbReference type="Proteomes" id="UP000034681">
    <property type="component" value="Unassembled WGS sequence"/>
</dbReference>
<dbReference type="PANTHER" id="PTHR30511:SF3">
    <property type="entry name" value="LYSINE RACEMASE"/>
    <property type="match status" value="1"/>
</dbReference>
<comment type="caution">
    <text evidence="5">The sequence shown here is derived from an EMBL/GenBank/DDBJ whole genome shotgun (WGS) entry which is preliminary data.</text>
</comment>
<name>A0A0M2PR44_PROHO</name>
<dbReference type="GO" id="GO:0008784">
    <property type="term" value="F:alanine racemase activity"/>
    <property type="evidence" value="ECO:0007669"/>
    <property type="project" value="TreeGrafter"/>
</dbReference>
<dbReference type="SUPFAM" id="SSF51419">
    <property type="entry name" value="PLP-binding barrel"/>
    <property type="match status" value="1"/>
</dbReference>
<sequence>MKLCLPRLEISLSDIRENTRLLVDLYGKKGISLMGVSKATLGNPSIAEAMVQGGVAFIADSRLENIKRMKRSGLRCPFVLLRSALSQAEEIATWVDISLQTELEILKKISHFAQIRHQQHQVILMVEMGDLREGILLGDLPSVVQQVLGLPHLKLVGIGCNLACQGGIKPDYHNMHDLSQCVKDLERNFQIHLGIISGGNSANYNWYQSGSEVGRINNLRLGESILLGRESVNRTVIPGLHTHAFQLVAEVIEAKFKPSLPWGEVGQDAFGQVPVVRDRGFCQRSIIALGRQDVLVSGLQSPAALEILGSSSDHLVLHSAQQTLQVGDEVPFNLDYGGLLAAMTSPFIQKQFVHQSRHPDSVDGEFDRAMVYVPIAAV</sequence>
<dbReference type="Pfam" id="PF01168">
    <property type="entry name" value="Ala_racemase_N"/>
    <property type="match status" value="1"/>
</dbReference>
<dbReference type="InterPro" id="IPR029066">
    <property type="entry name" value="PLP-binding_barrel"/>
</dbReference>